<name>A0A7F5R457_AGRPL</name>
<proteinExistence type="predicted"/>
<dbReference type="InParanoid" id="A0A7F5R457"/>
<dbReference type="GeneID" id="108732549"/>
<evidence type="ECO:0000313" key="3">
    <source>
        <dbReference type="RefSeq" id="XP_025830134.1"/>
    </source>
</evidence>
<feature type="region of interest" description="Disordered" evidence="1">
    <location>
        <begin position="37"/>
        <end position="101"/>
    </location>
</feature>
<reference evidence="3" key="1">
    <citation type="submission" date="2025-08" db="UniProtKB">
        <authorList>
            <consortium name="RefSeq"/>
        </authorList>
    </citation>
    <scope>IDENTIFICATION</scope>
    <source>
        <tissue evidence="3">Entire body</tissue>
    </source>
</reference>
<protein>
    <submittedName>
        <fullName evidence="3">Uncharacterized protein LOC108732549</fullName>
    </submittedName>
</protein>
<accession>A0A7F5R457</accession>
<sequence>MKMPFPEWMQRNLLPITKERIHSNYLEQSVIAWKSTTSEDIRTTRTSRDDSTKIHSTNLGPIKGRGTINTSRDRSAKSIPIISTQSRQEAHQGNVVGPVCQ</sequence>
<feature type="compositionally biased region" description="Basic and acidic residues" evidence="1">
    <location>
        <begin position="37"/>
        <end position="53"/>
    </location>
</feature>
<keyword evidence="2" id="KW-1185">Reference proteome</keyword>
<evidence type="ECO:0000256" key="1">
    <source>
        <dbReference type="SAM" id="MobiDB-lite"/>
    </source>
</evidence>
<dbReference type="KEGG" id="apln:108732549"/>
<dbReference type="RefSeq" id="XP_025830134.1">
    <property type="nucleotide sequence ID" value="XM_025974349.1"/>
</dbReference>
<organism evidence="2 3">
    <name type="scientific">Agrilus planipennis</name>
    <name type="common">Emerald ash borer</name>
    <name type="synonym">Agrilus marcopoli</name>
    <dbReference type="NCBI Taxonomy" id="224129"/>
    <lineage>
        <taxon>Eukaryota</taxon>
        <taxon>Metazoa</taxon>
        <taxon>Ecdysozoa</taxon>
        <taxon>Arthropoda</taxon>
        <taxon>Hexapoda</taxon>
        <taxon>Insecta</taxon>
        <taxon>Pterygota</taxon>
        <taxon>Neoptera</taxon>
        <taxon>Endopterygota</taxon>
        <taxon>Coleoptera</taxon>
        <taxon>Polyphaga</taxon>
        <taxon>Elateriformia</taxon>
        <taxon>Buprestoidea</taxon>
        <taxon>Buprestidae</taxon>
        <taxon>Agrilinae</taxon>
        <taxon>Agrilus</taxon>
    </lineage>
</organism>
<dbReference type="Proteomes" id="UP000192223">
    <property type="component" value="Unplaced"/>
</dbReference>
<dbReference type="AlphaFoldDB" id="A0A7F5R457"/>
<gene>
    <name evidence="3" type="primary">LOC108732549</name>
</gene>
<evidence type="ECO:0000313" key="2">
    <source>
        <dbReference type="Proteomes" id="UP000192223"/>
    </source>
</evidence>